<feature type="transmembrane region" description="Helical" evidence="1">
    <location>
        <begin position="46"/>
        <end position="65"/>
    </location>
</feature>
<name>A0A512HWD0_9ACTN</name>
<reference evidence="2 3" key="1">
    <citation type="submission" date="2019-07" db="EMBL/GenBank/DDBJ databases">
        <title>Whole genome shotgun sequence of Aeromicrobium flavum NBRC 107625.</title>
        <authorList>
            <person name="Hosoyama A."/>
            <person name="Uohara A."/>
            <person name="Ohji S."/>
            <person name="Ichikawa N."/>
        </authorList>
    </citation>
    <scope>NUCLEOTIDE SEQUENCE [LARGE SCALE GENOMIC DNA]</scope>
    <source>
        <strain evidence="2 3">NBRC 107625</strain>
    </source>
</reference>
<dbReference type="Pfam" id="PF20181">
    <property type="entry name" value="DUF6544"/>
    <property type="match status" value="1"/>
</dbReference>
<protein>
    <submittedName>
        <fullName evidence="2">Uncharacterized protein</fullName>
    </submittedName>
</protein>
<feature type="transmembrane region" description="Helical" evidence="1">
    <location>
        <begin position="98"/>
        <end position="116"/>
    </location>
</feature>
<dbReference type="AlphaFoldDB" id="A0A512HWD0"/>
<comment type="caution">
    <text evidence="2">The sequence shown here is derived from an EMBL/GenBank/DDBJ whole genome shotgun (WGS) entry which is preliminary data.</text>
</comment>
<feature type="transmembrane region" description="Helical" evidence="1">
    <location>
        <begin position="72"/>
        <end position="92"/>
    </location>
</feature>
<proteinExistence type="predicted"/>
<evidence type="ECO:0000313" key="3">
    <source>
        <dbReference type="Proteomes" id="UP000321769"/>
    </source>
</evidence>
<dbReference type="Proteomes" id="UP000321769">
    <property type="component" value="Unassembled WGS sequence"/>
</dbReference>
<keyword evidence="1" id="KW-0812">Transmembrane</keyword>
<accession>A0A512HWD0</accession>
<gene>
    <name evidence="2" type="ORF">AFL01nite_20840</name>
</gene>
<organism evidence="2 3">
    <name type="scientific">Aeromicrobium flavum</name>
    <dbReference type="NCBI Taxonomy" id="416568"/>
    <lineage>
        <taxon>Bacteria</taxon>
        <taxon>Bacillati</taxon>
        <taxon>Actinomycetota</taxon>
        <taxon>Actinomycetes</taxon>
        <taxon>Propionibacteriales</taxon>
        <taxon>Nocardioidaceae</taxon>
        <taxon>Aeromicrobium</taxon>
    </lineage>
</organism>
<keyword evidence="1" id="KW-0472">Membrane</keyword>
<evidence type="ECO:0000313" key="2">
    <source>
        <dbReference type="EMBL" id="GEO89757.1"/>
    </source>
</evidence>
<dbReference type="InterPro" id="IPR046674">
    <property type="entry name" value="DUF6544"/>
</dbReference>
<keyword evidence="1" id="KW-1133">Transmembrane helix</keyword>
<feature type="transmembrane region" description="Helical" evidence="1">
    <location>
        <begin position="7"/>
        <end position="26"/>
    </location>
</feature>
<evidence type="ECO:0000256" key="1">
    <source>
        <dbReference type="SAM" id="Phobius"/>
    </source>
</evidence>
<keyword evidence="3" id="KW-1185">Reference proteome</keyword>
<dbReference type="EMBL" id="BJZQ01000009">
    <property type="protein sequence ID" value="GEO89757.1"/>
    <property type="molecule type" value="Genomic_DNA"/>
</dbReference>
<sequence>MIVMTNLLRWAVVAIATLHGLIHLLGAAERFGWTDDPTLERSDALGVLWLAAAIALFAAALLAALGAPTWWWILAVAAAVTSQVAILTSWDISGSGTLVNLLILYVALYSFMLRGPPSFRAQWKRRASEALATVDPDPGPVTEADLAALPGPLAAYVRRSGAVGRPRPTSLQVRFSGRIRSAPHAAWMPFRARQVSTLGPNPQRLFLMDATRSGLPVTVLHVYCDVRATMRAKVMSMITVVDASGPEMDLGETVTVFNDLVVLAPGAIPDAPVTWTDLGERRVRGVFTNGDQTVSAVLTFDETDDLVDFVSEDRSRVSPDGKSFVRQPWSTPLRAYRQADGRRVLSSGAARWRTPDGWFTYIELEVEEVLGSPTLTVDAPSTHPSPPRRG</sequence>